<feature type="signal peptide" evidence="8">
    <location>
        <begin position="1"/>
        <end position="20"/>
    </location>
</feature>
<dbReference type="SUPFAM" id="SSF56954">
    <property type="entry name" value="Outer membrane efflux proteins (OEP)"/>
    <property type="match status" value="1"/>
</dbReference>
<dbReference type="GO" id="GO:1990281">
    <property type="term" value="C:efflux pump complex"/>
    <property type="evidence" value="ECO:0007669"/>
    <property type="project" value="TreeGrafter"/>
</dbReference>
<dbReference type="PANTHER" id="PTHR30026:SF20">
    <property type="entry name" value="OUTER MEMBRANE PROTEIN TOLC"/>
    <property type="match status" value="1"/>
</dbReference>
<dbReference type="OrthoDB" id="940457at2"/>
<dbReference type="Proteomes" id="UP000198598">
    <property type="component" value="Unassembled WGS sequence"/>
</dbReference>
<dbReference type="STRING" id="662367.SAMN05216167_101620"/>
<evidence type="ECO:0000313" key="9">
    <source>
        <dbReference type="EMBL" id="SFC18716.1"/>
    </source>
</evidence>
<evidence type="ECO:0000256" key="4">
    <source>
        <dbReference type="ARBA" id="ARBA00022452"/>
    </source>
</evidence>
<keyword evidence="10" id="KW-1185">Reference proteome</keyword>
<evidence type="ECO:0000256" key="1">
    <source>
        <dbReference type="ARBA" id="ARBA00004442"/>
    </source>
</evidence>
<evidence type="ECO:0000313" key="10">
    <source>
        <dbReference type="Proteomes" id="UP000198598"/>
    </source>
</evidence>
<keyword evidence="8" id="KW-0732">Signal</keyword>
<dbReference type="GO" id="GO:0015288">
    <property type="term" value="F:porin activity"/>
    <property type="evidence" value="ECO:0007669"/>
    <property type="project" value="TreeGrafter"/>
</dbReference>
<keyword evidence="7" id="KW-0998">Cell outer membrane</keyword>
<keyword evidence="3" id="KW-0813">Transport</keyword>
<dbReference type="Gene3D" id="1.20.1600.10">
    <property type="entry name" value="Outer membrane efflux proteins (OEP)"/>
    <property type="match status" value="1"/>
</dbReference>
<keyword evidence="4" id="KW-1134">Transmembrane beta strand</keyword>
<dbReference type="Pfam" id="PF02321">
    <property type="entry name" value="OEP"/>
    <property type="match status" value="2"/>
</dbReference>
<evidence type="ECO:0000256" key="5">
    <source>
        <dbReference type="ARBA" id="ARBA00022692"/>
    </source>
</evidence>
<evidence type="ECO:0000256" key="8">
    <source>
        <dbReference type="SAM" id="SignalP"/>
    </source>
</evidence>
<dbReference type="InterPro" id="IPR051906">
    <property type="entry name" value="TolC-like"/>
</dbReference>
<reference evidence="9 10" key="1">
    <citation type="submission" date="2016-10" db="EMBL/GenBank/DDBJ databases">
        <authorList>
            <person name="de Groot N.N."/>
        </authorList>
    </citation>
    <scope>NUCLEOTIDE SEQUENCE [LARGE SCALE GENOMIC DNA]</scope>
    <source>
        <strain evidence="9 10">DSM 26130</strain>
    </source>
</reference>
<name>A0A1I1H4M6_9BACT</name>
<evidence type="ECO:0000256" key="7">
    <source>
        <dbReference type="ARBA" id="ARBA00023237"/>
    </source>
</evidence>
<evidence type="ECO:0000256" key="6">
    <source>
        <dbReference type="ARBA" id="ARBA00023136"/>
    </source>
</evidence>
<comment type="similarity">
    <text evidence="2">Belongs to the outer membrane factor (OMF) (TC 1.B.17) family.</text>
</comment>
<protein>
    <submittedName>
        <fullName evidence="9">Outer membrane protein TolC</fullName>
    </submittedName>
</protein>
<gene>
    <name evidence="9" type="ORF">SAMN05216167_101620</name>
</gene>
<dbReference type="PANTHER" id="PTHR30026">
    <property type="entry name" value="OUTER MEMBRANE PROTEIN TOLC"/>
    <property type="match status" value="1"/>
</dbReference>
<feature type="chain" id="PRO_5011463866" evidence="8">
    <location>
        <begin position="21"/>
        <end position="486"/>
    </location>
</feature>
<comment type="subcellular location">
    <subcellularLocation>
        <location evidence="1">Cell outer membrane</location>
    </subcellularLocation>
</comment>
<keyword evidence="6" id="KW-0472">Membrane</keyword>
<accession>A0A1I1H4M6</accession>
<keyword evidence="5" id="KW-0812">Transmembrane</keyword>
<dbReference type="GO" id="GO:0015562">
    <property type="term" value="F:efflux transmembrane transporter activity"/>
    <property type="evidence" value="ECO:0007669"/>
    <property type="project" value="InterPro"/>
</dbReference>
<evidence type="ECO:0000256" key="3">
    <source>
        <dbReference type="ARBA" id="ARBA00022448"/>
    </source>
</evidence>
<dbReference type="AlphaFoldDB" id="A0A1I1H4M6"/>
<dbReference type="GO" id="GO:0009279">
    <property type="term" value="C:cell outer membrane"/>
    <property type="evidence" value="ECO:0007669"/>
    <property type="project" value="UniProtKB-SubCell"/>
</dbReference>
<dbReference type="EMBL" id="FOLQ01000001">
    <property type="protein sequence ID" value="SFC18716.1"/>
    <property type="molecule type" value="Genomic_DNA"/>
</dbReference>
<evidence type="ECO:0000256" key="2">
    <source>
        <dbReference type="ARBA" id="ARBA00007613"/>
    </source>
</evidence>
<organism evidence="9 10">
    <name type="scientific">Spirosoma endophyticum</name>
    <dbReference type="NCBI Taxonomy" id="662367"/>
    <lineage>
        <taxon>Bacteria</taxon>
        <taxon>Pseudomonadati</taxon>
        <taxon>Bacteroidota</taxon>
        <taxon>Cytophagia</taxon>
        <taxon>Cytophagales</taxon>
        <taxon>Cytophagaceae</taxon>
        <taxon>Spirosoma</taxon>
    </lineage>
</organism>
<dbReference type="RefSeq" id="WP_093822963.1">
    <property type="nucleotide sequence ID" value="NZ_FOLQ01000001.1"/>
</dbReference>
<sequence length="486" mass="54955">MNRLYLFVLGLWVSAAQTFGQTQAMTLSDVLQLAQAQSVSAKRANTQQRTNIWSYRSFLAQYKPQLSLAGTLPNFTRSYIQVVQPDGNIQFEPVSYNNSILNLSLSQTIAPTGGTISVQTQLQRFDNFIQNNTLYNVVPFGIELTQPLFWFNPMRWDRRIQPLLYAEGNQQLIENLEQVSVSATTLYFDLLVAQVNLQIAETNRVNNDTLYKIALHKLDLGKISQNDLLQLQLSVLNAEKDLASAQQMAAVASLKLKTFIGYRDDGTGQTRPLELTIPNQIPVFAVDVKRAIDEAGSNRSAAIGFRRRLLEANRDLEKARKNNGLNATLIGGYGLSNQGGRLGEAYVSPQNREYVSLQFSLPIMTWGRTKAIVETAKANSELTQQTVEQDKLTFEQEIFTQVTLLQMLNQQVTLTAKADQIAQNRYQIAQDRFKLSDLSVTDLGIATQDKDRARRDAILALRDYWQAYYTLRLLTLYDFETNQKIK</sequence>
<proteinExistence type="inferred from homology"/>
<dbReference type="InterPro" id="IPR003423">
    <property type="entry name" value="OMP_efflux"/>
</dbReference>